<evidence type="ECO:0000313" key="2">
    <source>
        <dbReference type="EMBL" id="KIW18810.1"/>
    </source>
</evidence>
<dbReference type="OrthoDB" id="504210at2759"/>
<evidence type="ECO:0000313" key="3">
    <source>
        <dbReference type="Proteomes" id="UP000053328"/>
    </source>
</evidence>
<dbReference type="Gene3D" id="2.60.120.10">
    <property type="entry name" value="Jelly Rolls"/>
    <property type="match status" value="1"/>
</dbReference>
<dbReference type="RefSeq" id="XP_016239026.1">
    <property type="nucleotide sequence ID" value="XM_016377456.1"/>
</dbReference>
<evidence type="ECO:0000256" key="1">
    <source>
        <dbReference type="SAM" id="MobiDB-lite"/>
    </source>
</evidence>
<feature type="compositionally biased region" description="Acidic residues" evidence="1">
    <location>
        <begin position="100"/>
        <end position="115"/>
    </location>
</feature>
<dbReference type="EMBL" id="KN847493">
    <property type="protein sequence ID" value="KIW18810.1"/>
    <property type="molecule type" value="Genomic_DNA"/>
</dbReference>
<accession>A0A0D2BJN8</accession>
<dbReference type="InterPro" id="IPR011051">
    <property type="entry name" value="RmlC_Cupin_sf"/>
</dbReference>
<reference evidence="2 3" key="1">
    <citation type="submission" date="2015-01" db="EMBL/GenBank/DDBJ databases">
        <title>The Genome Sequence of Exophiala spinifera CBS89968.</title>
        <authorList>
            <consortium name="The Broad Institute Genomics Platform"/>
            <person name="Cuomo C."/>
            <person name="de Hoog S."/>
            <person name="Gorbushina A."/>
            <person name="Stielow B."/>
            <person name="Teixiera M."/>
            <person name="Abouelleil A."/>
            <person name="Chapman S.B."/>
            <person name="Priest M."/>
            <person name="Young S.K."/>
            <person name="Wortman J."/>
            <person name="Nusbaum C."/>
            <person name="Birren B."/>
        </authorList>
    </citation>
    <scope>NUCLEOTIDE SEQUENCE [LARGE SCALE GENOMIC DNA]</scope>
    <source>
        <strain evidence="2 3">CBS 89968</strain>
    </source>
</reference>
<name>A0A0D2BJN8_9EURO</name>
<organism evidence="2 3">
    <name type="scientific">Exophiala spinifera</name>
    <dbReference type="NCBI Taxonomy" id="91928"/>
    <lineage>
        <taxon>Eukaryota</taxon>
        <taxon>Fungi</taxon>
        <taxon>Dikarya</taxon>
        <taxon>Ascomycota</taxon>
        <taxon>Pezizomycotina</taxon>
        <taxon>Eurotiomycetes</taxon>
        <taxon>Chaetothyriomycetidae</taxon>
        <taxon>Chaetothyriales</taxon>
        <taxon>Herpotrichiellaceae</taxon>
        <taxon>Exophiala</taxon>
    </lineage>
</organism>
<dbReference type="Proteomes" id="UP000053328">
    <property type="component" value="Unassembled WGS sequence"/>
</dbReference>
<dbReference type="GeneID" id="27330182"/>
<dbReference type="SUPFAM" id="SSF51182">
    <property type="entry name" value="RmlC-like cupins"/>
    <property type="match status" value="1"/>
</dbReference>
<sequence>MTIKRQTTTRTHTFQRTGDNAVTYDLSRPGSVTITVPAGSKWSSGPHWHETHTEFLQVLQGRAFVGLGSRVRAYGSEDGVIEVPRFTVHEWHRVWQDDGGGGDDPDDPDGQDDQDDQEVVDLVVREWTVPEDGQKEVFFRMLNSFLTEDAPASLYELPVPVPRVAHSWIEQWVVALQLNCIFWTCDNWPLLLGRDSGFVSWIATHLVLRASVALGSVLGLRGRYKEYVGEKQDVAGSGDGEEAGKKRKAG</sequence>
<dbReference type="InterPro" id="IPR014710">
    <property type="entry name" value="RmlC-like_jellyroll"/>
</dbReference>
<dbReference type="VEuPathDB" id="FungiDB:PV08_03099"/>
<dbReference type="AlphaFoldDB" id="A0A0D2BJN8"/>
<dbReference type="CDD" id="cd02208">
    <property type="entry name" value="cupin_RmlC-like"/>
    <property type="match status" value="1"/>
</dbReference>
<dbReference type="HOGENOM" id="CLU_087698_0_0_1"/>
<feature type="region of interest" description="Disordered" evidence="1">
    <location>
        <begin position="95"/>
        <end position="115"/>
    </location>
</feature>
<keyword evidence="3" id="KW-1185">Reference proteome</keyword>
<gene>
    <name evidence="2" type="ORF">PV08_03099</name>
</gene>
<protein>
    <submittedName>
        <fullName evidence="2">Uncharacterized protein</fullName>
    </submittedName>
</protein>
<proteinExistence type="predicted"/>